<dbReference type="Gene3D" id="3.40.50.300">
    <property type="entry name" value="P-loop containing nucleotide triphosphate hydrolases"/>
    <property type="match status" value="1"/>
</dbReference>
<sequence length="506" mass="58873">MGKIDDIQAYKEWTEYHRSLKRDKAADNLSPVERKKKLEKLEANVIEWILFFFSEFAKYPFTKFHKKAIKRITTNMEWYEVLSWSRELAKSTIVFMCMMYLVLTGKKRNVLLISNSHENAVRLLEPYKKAFESNSMLKAYYGDLREFGSWTADEFTLTTGATFRAIGALESPRGTRKDAVRPDTALVDDFDTDADCRNPDILKKKWEWFEEALFPTRSISEDLLVIFCGNLIALDCCVKRAGDKADHWDIVNIRDKDGKSSWPEKNTEERINRIQSKISTKAFQQEYMNNPLSEGDTFKEMVWGKCPPLSKLQFAVVYGDPAPSNSKNKATSFKACFLIGYYDGRFYVYTGYLDHVVNEEYVNWYYYLRDYVGQKTQVYNYIENNKLQDPFYEQVFVPLFSEKGKQLGFIGIIPDTRKKPEKFDRIEGNLEPINRRGQLILNIDEKDNPHMKRLEEQFLLINRAMKSPADGVDCIEGGVWIINQKISTLSAGSYTVGARVTNKKRF</sequence>
<protein>
    <recommendedName>
        <fullName evidence="3">Terminase</fullName>
    </recommendedName>
</protein>
<accession>A0A015Z7M4</accession>
<name>A0A015Z7M4_BACFG</name>
<gene>
    <name evidence="1" type="ORF">M136_5363</name>
</gene>
<evidence type="ECO:0000313" key="2">
    <source>
        <dbReference type="Proteomes" id="UP000022082"/>
    </source>
</evidence>
<reference evidence="1 2" key="1">
    <citation type="submission" date="2014-02" db="EMBL/GenBank/DDBJ databases">
        <authorList>
            <person name="Sears C."/>
            <person name="Carroll K."/>
            <person name="Sack B.R."/>
            <person name="Qadri F."/>
            <person name="Myers L.L."/>
            <person name="Chung G.-T."/>
            <person name="Escheverria P."/>
            <person name="Fraser C.M."/>
            <person name="Sadzewicz L."/>
            <person name="Shefchek K.A."/>
            <person name="Tallon L."/>
            <person name="Das S.P."/>
            <person name="Daugherty S."/>
            <person name="Mongodin E.F."/>
        </authorList>
    </citation>
    <scope>NUCLEOTIDE SEQUENCE [LARGE SCALE GENOMIC DNA]</scope>
    <source>
        <strain evidence="1 2">S36L11</strain>
    </source>
</reference>
<proteinExistence type="predicted"/>
<evidence type="ECO:0008006" key="3">
    <source>
        <dbReference type="Google" id="ProtNLM"/>
    </source>
</evidence>
<organism evidence="1 2">
    <name type="scientific">Bacteroides fragilis str. S36L11</name>
    <dbReference type="NCBI Taxonomy" id="1339327"/>
    <lineage>
        <taxon>Bacteria</taxon>
        <taxon>Pseudomonadati</taxon>
        <taxon>Bacteroidota</taxon>
        <taxon>Bacteroidia</taxon>
        <taxon>Bacteroidales</taxon>
        <taxon>Bacteroidaceae</taxon>
        <taxon>Bacteroides</taxon>
    </lineage>
</organism>
<dbReference type="PATRIC" id="fig|1339327.3.peg.576"/>
<dbReference type="EMBL" id="JGDJ01000115">
    <property type="protein sequence ID" value="EXZ30874.1"/>
    <property type="molecule type" value="Genomic_DNA"/>
</dbReference>
<dbReference type="Proteomes" id="UP000022082">
    <property type="component" value="Unassembled WGS sequence"/>
</dbReference>
<dbReference type="InterPro" id="IPR027417">
    <property type="entry name" value="P-loop_NTPase"/>
</dbReference>
<dbReference type="RefSeq" id="WP_032557940.1">
    <property type="nucleotide sequence ID" value="NZ_JGDJ01000115.1"/>
</dbReference>
<evidence type="ECO:0000313" key="1">
    <source>
        <dbReference type="EMBL" id="EXZ30874.1"/>
    </source>
</evidence>
<comment type="caution">
    <text evidence="1">The sequence shown here is derived from an EMBL/GenBank/DDBJ whole genome shotgun (WGS) entry which is preliminary data.</text>
</comment>
<dbReference type="AlphaFoldDB" id="A0A015Z7M4"/>